<feature type="domain" description="ATP-grasp" evidence="5">
    <location>
        <begin position="127"/>
        <end position="320"/>
    </location>
</feature>
<evidence type="ECO:0000313" key="6">
    <source>
        <dbReference type="EMBL" id="GIH41049.1"/>
    </source>
</evidence>
<dbReference type="EMBL" id="BOOC01000018">
    <property type="protein sequence ID" value="GIH41049.1"/>
    <property type="molecule type" value="Genomic_DNA"/>
</dbReference>
<dbReference type="InterPro" id="IPR013815">
    <property type="entry name" value="ATP_grasp_subdomain_1"/>
</dbReference>
<evidence type="ECO:0000259" key="5">
    <source>
        <dbReference type="PROSITE" id="PS50975"/>
    </source>
</evidence>
<dbReference type="PANTHER" id="PTHR43585">
    <property type="entry name" value="FUMIPYRROLE BIOSYNTHESIS PROTEIN C"/>
    <property type="match status" value="1"/>
</dbReference>
<comment type="caution">
    <text evidence="6">The sequence shown here is derived from an EMBL/GenBank/DDBJ whole genome shotgun (WGS) entry which is preliminary data.</text>
</comment>
<dbReference type="Proteomes" id="UP000603904">
    <property type="component" value="Unassembled WGS sequence"/>
</dbReference>
<evidence type="ECO:0000256" key="3">
    <source>
        <dbReference type="ARBA" id="ARBA00022840"/>
    </source>
</evidence>
<evidence type="ECO:0000313" key="7">
    <source>
        <dbReference type="Proteomes" id="UP000603904"/>
    </source>
</evidence>
<dbReference type="SUPFAM" id="SSF56059">
    <property type="entry name" value="Glutathione synthetase ATP-binding domain-like"/>
    <property type="match status" value="1"/>
</dbReference>
<gene>
    <name evidence="6" type="ORF">Mco01_40490</name>
</gene>
<keyword evidence="3 4" id="KW-0067">ATP-binding</keyword>
<dbReference type="RefSeq" id="WP_204058418.1">
    <property type="nucleotide sequence ID" value="NZ_BAAAGP010000010.1"/>
</dbReference>
<keyword evidence="2 4" id="KW-0547">Nucleotide-binding</keyword>
<accession>A0ABQ4G1V4</accession>
<dbReference type="InterPro" id="IPR011761">
    <property type="entry name" value="ATP-grasp"/>
</dbReference>
<evidence type="ECO:0000256" key="2">
    <source>
        <dbReference type="ARBA" id="ARBA00022741"/>
    </source>
</evidence>
<protein>
    <recommendedName>
        <fullName evidence="5">ATP-grasp domain-containing protein</fullName>
    </recommendedName>
</protein>
<name>A0ABQ4G1V4_9ACTN</name>
<organism evidence="6 7">
    <name type="scientific">Microbispora corallina</name>
    <dbReference type="NCBI Taxonomy" id="83302"/>
    <lineage>
        <taxon>Bacteria</taxon>
        <taxon>Bacillati</taxon>
        <taxon>Actinomycetota</taxon>
        <taxon>Actinomycetes</taxon>
        <taxon>Streptosporangiales</taxon>
        <taxon>Streptosporangiaceae</taxon>
        <taxon>Microbispora</taxon>
    </lineage>
</organism>
<reference evidence="6 7" key="1">
    <citation type="submission" date="2021-01" db="EMBL/GenBank/DDBJ databases">
        <title>Whole genome shotgun sequence of Microbispora corallina NBRC 16416.</title>
        <authorList>
            <person name="Komaki H."/>
            <person name="Tamura T."/>
        </authorList>
    </citation>
    <scope>NUCLEOTIDE SEQUENCE [LARGE SCALE GENOMIC DNA]</scope>
    <source>
        <strain evidence="6 7">NBRC 16416</strain>
    </source>
</reference>
<dbReference type="PANTHER" id="PTHR43585:SF2">
    <property type="entry name" value="ATP-GRASP ENZYME FSQD"/>
    <property type="match status" value="1"/>
</dbReference>
<dbReference type="Gene3D" id="3.30.1490.20">
    <property type="entry name" value="ATP-grasp fold, A domain"/>
    <property type="match status" value="1"/>
</dbReference>
<evidence type="ECO:0000256" key="1">
    <source>
        <dbReference type="ARBA" id="ARBA00022598"/>
    </source>
</evidence>
<dbReference type="Gene3D" id="3.40.50.20">
    <property type="match status" value="1"/>
</dbReference>
<sequence>MKPDAFVLTGSFLVICRAPLYLQELSRRGLTILVVTPSVWREQALVQTADPDHPASAITEVAFVDGDVNTENSFTAGVISSVRDWRERYAIRGVYAVGETLVEPTGLLADALGLPSPGLRATRACRSKYLQRWYLPEFSPASTVVPPARRQSFDADAVRYPVVVKPTGRHSSSGVETVADAAELRAQFGSYLPHETVLVEEKVAGQEFSVESLVQDGRLFFASVTRKETTESGTRCFVELAHSVPNDIEGVDDVILDANRRMLEALAFRNGIAHAEWRVAASGRPYLMEVAARTPGDGLSILYLLATGVPLEPAIVRIALGEPADYPAPRRYARQVYLEHEPGLLADVTVDWPGIVPQWVGEGGLWPEIEPGAPEDPPALRAVLVTKDPGDLLGPLHSSDDRAVSFLIDAPTAAELDELELRVRQAVRVHTLSPAEPAGARM</sequence>
<dbReference type="Gene3D" id="3.30.470.20">
    <property type="entry name" value="ATP-grasp fold, B domain"/>
    <property type="match status" value="1"/>
</dbReference>
<evidence type="ECO:0000256" key="4">
    <source>
        <dbReference type="PROSITE-ProRule" id="PRU00409"/>
    </source>
</evidence>
<proteinExistence type="predicted"/>
<dbReference type="Pfam" id="PF13535">
    <property type="entry name" value="ATP-grasp_4"/>
    <property type="match status" value="1"/>
</dbReference>
<keyword evidence="1" id="KW-0436">Ligase</keyword>
<keyword evidence="7" id="KW-1185">Reference proteome</keyword>
<dbReference type="InterPro" id="IPR052032">
    <property type="entry name" value="ATP-dep_AA_Ligase"/>
</dbReference>
<dbReference type="PROSITE" id="PS50975">
    <property type="entry name" value="ATP_GRASP"/>
    <property type="match status" value="1"/>
</dbReference>